<dbReference type="Proteomes" id="UP001064048">
    <property type="component" value="Chromosome 24"/>
</dbReference>
<name>A0ACC0K9K3_CHOFU</name>
<comment type="caution">
    <text evidence="1">The sequence shown here is derived from an EMBL/GenBank/DDBJ whole genome shotgun (WGS) entry which is preliminary data.</text>
</comment>
<organism evidence="1 2">
    <name type="scientific">Choristoneura fumiferana</name>
    <name type="common">Spruce budworm moth</name>
    <name type="synonym">Archips fumiferana</name>
    <dbReference type="NCBI Taxonomy" id="7141"/>
    <lineage>
        <taxon>Eukaryota</taxon>
        <taxon>Metazoa</taxon>
        <taxon>Ecdysozoa</taxon>
        <taxon>Arthropoda</taxon>
        <taxon>Hexapoda</taxon>
        <taxon>Insecta</taxon>
        <taxon>Pterygota</taxon>
        <taxon>Neoptera</taxon>
        <taxon>Endopterygota</taxon>
        <taxon>Lepidoptera</taxon>
        <taxon>Glossata</taxon>
        <taxon>Ditrysia</taxon>
        <taxon>Tortricoidea</taxon>
        <taxon>Tortricidae</taxon>
        <taxon>Tortricinae</taxon>
        <taxon>Choristoneura</taxon>
    </lineage>
</organism>
<protein>
    <submittedName>
        <fullName evidence="1">Uncharacterized protein</fullName>
    </submittedName>
</protein>
<evidence type="ECO:0000313" key="2">
    <source>
        <dbReference type="Proteomes" id="UP001064048"/>
    </source>
</evidence>
<accession>A0ACC0K9K3</accession>
<gene>
    <name evidence="1" type="ORF">MSG28_013958</name>
</gene>
<feature type="non-terminal residue" evidence="1">
    <location>
        <position position="1"/>
    </location>
</feature>
<dbReference type="EMBL" id="CM046124">
    <property type="protein sequence ID" value="KAI8433107.1"/>
    <property type="molecule type" value="Genomic_DNA"/>
</dbReference>
<keyword evidence="2" id="KW-1185">Reference proteome</keyword>
<proteinExistence type="predicted"/>
<evidence type="ECO:0000313" key="1">
    <source>
        <dbReference type="EMBL" id="KAI8433107.1"/>
    </source>
</evidence>
<reference evidence="1 2" key="1">
    <citation type="journal article" date="2022" name="Genome Biol. Evol.">
        <title>The Spruce Budworm Genome: Reconstructing the Evolutionary History of Antifreeze Proteins.</title>
        <authorList>
            <person name="Beliveau C."/>
            <person name="Gagne P."/>
            <person name="Picq S."/>
            <person name="Vernygora O."/>
            <person name="Keeling C.I."/>
            <person name="Pinkney K."/>
            <person name="Doucet D."/>
            <person name="Wen F."/>
            <person name="Johnston J.S."/>
            <person name="Maaroufi H."/>
            <person name="Boyle B."/>
            <person name="Laroche J."/>
            <person name="Dewar K."/>
            <person name="Juretic N."/>
            <person name="Blackburn G."/>
            <person name="Nisole A."/>
            <person name="Brunet B."/>
            <person name="Brandao M."/>
            <person name="Lumley L."/>
            <person name="Duan J."/>
            <person name="Quan G."/>
            <person name="Lucarotti C.J."/>
            <person name="Roe A.D."/>
            <person name="Sperling F.A.H."/>
            <person name="Levesque R.C."/>
            <person name="Cusson M."/>
        </authorList>
    </citation>
    <scope>NUCLEOTIDE SEQUENCE [LARGE SCALE GENOMIC DNA]</scope>
    <source>
        <strain evidence="1">Glfc:IPQL:Cfum</strain>
    </source>
</reference>
<sequence length="548" mass="59266">FRVEAAVYSDDVTSDGIDLSSGVENFTSLRIFRSGGPDLVGFRINFNVLRAFNKIDLAILCVDFVCVWIELASSAFNDRVFGFYHTLLRVDFTDKCRNFYNWVNMSTDHNDLSKFGIDFACFRVNCAGRTIPSLVSFWPAESVATILPLLVSITPYLVSTKPLGSKMPVRCSTSAVWSIRVKITMILTIFLLGGAGGAVVGLDGGVLGTAAAIGAALCVWLETIADNPISFGSLKNMVKVPTAITNLPKPSNPLDAVKPLVIPNSNPIDFNTGAKLEEAAKSFAKSTKDVLSENAIAGNVSNAADSFGRSVQKEIVAVKTPIDETLVFVGSSQWNCNVLALDGSALIRWLYLRSSTYVRFIEGVNPSAIHMIGHSLGSHISSFTGKTFTSLTGLKLGRITGLDPAGPCFSHIEPELRMSATDAEFVDVIHTDAGVYGLKDPVGQVDYYPNSGSQQPNCLLQTCSHSRAWVYFTESVMRPDAFPAVKCKDWEAFKKKQCVDLISPMGFASQPGTTGLYFLQTGEDSPYGLGKTGLTWANNEGYLRGILG</sequence>